<keyword evidence="5" id="KW-0472">Membrane</keyword>
<accession>A0A841KXG8</accession>
<dbReference type="SUPFAM" id="SSF58104">
    <property type="entry name" value="Methyl-accepting chemotaxis protein (MCP) signaling domain"/>
    <property type="match status" value="1"/>
</dbReference>
<dbReference type="Proteomes" id="UP000579281">
    <property type="component" value="Unassembled WGS sequence"/>
</dbReference>
<evidence type="ECO:0000256" key="4">
    <source>
        <dbReference type="SAM" id="Coils"/>
    </source>
</evidence>
<name>A0A841KXG8_9FIRM</name>
<keyword evidence="5" id="KW-0812">Transmembrane</keyword>
<feature type="coiled-coil region" evidence="4">
    <location>
        <begin position="506"/>
        <end position="533"/>
    </location>
</feature>
<evidence type="ECO:0000313" key="8">
    <source>
        <dbReference type="Proteomes" id="UP000579281"/>
    </source>
</evidence>
<dbReference type="PANTHER" id="PTHR32089">
    <property type="entry name" value="METHYL-ACCEPTING CHEMOTAXIS PROTEIN MCPB"/>
    <property type="match status" value="1"/>
</dbReference>
<dbReference type="Pfam" id="PF22673">
    <property type="entry name" value="MCP-like_PDC_1"/>
    <property type="match status" value="1"/>
</dbReference>
<dbReference type="RefSeq" id="WP_184312637.1">
    <property type="nucleotide sequence ID" value="NZ_JACHEN010000033.1"/>
</dbReference>
<feature type="domain" description="Methyl-accepting transducer" evidence="6">
    <location>
        <begin position="250"/>
        <end position="521"/>
    </location>
</feature>
<dbReference type="Pfam" id="PF00015">
    <property type="entry name" value="MCPsignal"/>
    <property type="match status" value="1"/>
</dbReference>
<keyword evidence="4" id="KW-0175">Coiled coil</keyword>
<dbReference type="Gene3D" id="3.30.450.20">
    <property type="entry name" value="PAS domain"/>
    <property type="match status" value="1"/>
</dbReference>
<dbReference type="PANTHER" id="PTHR32089:SF112">
    <property type="entry name" value="LYSOZYME-LIKE PROTEIN-RELATED"/>
    <property type="match status" value="1"/>
</dbReference>
<feature type="transmembrane region" description="Helical" evidence="5">
    <location>
        <begin position="7"/>
        <end position="27"/>
    </location>
</feature>
<keyword evidence="1 3" id="KW-0807">Transducer</keyword>
<evidence type="ECO:0000259" key="6">
    <source>
        <dbReference type="PROSITE" id="PS50111"/>
    </source>
</evidence>
<dbReference type="CDD" id="cd11386">
    <property type="entry name" value="MCP_signal"/>
    <property type="match status" value="1"/>
</dbReference>
<evidence type="ECO:0000256" key="1">
    <source>
        <dbReference type="ARBA" id="ARBA00023224"/>
    </source>
</evidence>
<protein>
    <submittedName>
        <fullName evidence="7">Methyl-accepting chemotaxis protein</fullName>
    </submittedName>
</protein>
<dbReference type="InterPro" id="IPR004090">
    <property type="entry name" value="Chemotax_Me-accpt_rcpt"/>
</dbReference>
<keyword evidence="8" id="KW-1185">Reference proteome</keyword>
<dbReference type="GO" id="GO:0016020">
    <property type="term" value="C:membrane"/>
    <property type="evidence" value="ECO:0007669"/>
    <property type="project" value="InterPro"/>
</dbReference>
<dbReference type="GO" id="GO:0006935">
    <property type="term" value="P:chemotaxis"/>
    <property type="evidence" value="ECO:0007669"/>
    <property type="project" value="InterPro"/>
</dbReference>
<dbReference type="PROSITE" id="PS50111">
    <property type="entry name" value="CHEMOTAXIS_TRANSDUC_2"/>
    <property type="match status" value="1"/>
</dbReference>
<dbReference type="GO" id="GO:0007165">
    <property type="term" value="P:signal transduction"/>
    <property type="evidence" value="ECO:0007669"/>
    <property type="project" value="UniProtKB-KW"/>
</dbReference>
<evidence type="ECO:0000256" key="2">
    <source>
        <dbReference type="ARBA" id="ARBA00029447"/>
    </source>
</evidence>
<evidence type="ECO:0000313" key="7">
    <source>
        <dbReference type="EMBL" id="MBB6218141.1"/>
    </source>
</evidence>
<dbReference type="InterPro" id="IPR029151">
    <property type="entry name" value="Sensor-like_sf"/>
</dbReference>
<comment type="similarity">
    <text evidence="2">Belongs to the methyl-accepting chemotaxis (MCP) protein family.</text>
</comment>
<keyword evidence="5" id="KW-1133">Transmembrane helix</keyword>
<dbReference type="PRINTS" id="PR00260">
    <property type="entry name" value="CHEMTRNSDUCR"/>
</dbReference>
<sequence length="536" mass="59711">MPKLFSILIKYSIYWMPFVIFPIIRNFETVDANLVYTVFPMYIFLLFVFDLYTNTRRRKKTESLVNAIEEMAKGNLCIDISIGASTKRNLDRIEELLIQLTKIYYKNNYNIEIIHEKQKQMLSKYKEIAVFFITDTSGQQIYNSLGTNLVYNGDREYFKNAKKTGRPQTSDIVISKTTNKLAIVLAVPYYRKEEFMGVFTTTIDMQSVSTAEEKLGNALLGTAGSLKELIRSSQHLAQQVANSAVVLSKISQQSADASESVAISSSEVAKNADEQLTEVLSVTSAIQQVAASIQEVLKNTESINHSSQQANKSALTGEEKVKNAMESMTDLERSSEKMNLSLDEINKSSAKMDEILKTIQSIAEQTNLLALNASIEAARAGEAGKGFAVVANEIRKLAENSKESTMQINNLIHEIQYKLDETNRVVNEDNVIVQTGAETVKHAGRALSEIIDFVNTMNDQVAYITVSINEVAQTSKNIASSTNIIQQKSKDVSEEIQHVSAATEEQTAAMQEISSASQNLEKLSKDLQTMSNQFKV</sequence>
<reference evidence="7 8" key="1">
    <citation type="submission" date="2020-08" db="EMBL/GenBank/DDBJ databases">
        <title>Genomic Encyclopedia of Type Strains, Phase IV (KMG-IV): sequencing the most valuable type-strain genomes for metagenomic binning, comparative biology and taxonomic classification.</title>
        <authorList>
            <person name="Goeker M."/>
        </authorList>
    </citation>
    <scope>NUCLEOTIDE SEQUENCE [LARGE SCALE GENOMIC DNA]</scope>
    <source>
        <strain evidence="7 8">DSM 103526</strain>
    </source>
</reference>
<evidence type="ECO:0000256" key="3">
    <source>
        <dbReference type="PROSITE-ProRule" id="PRU00284"/>
    </source>
</evidence>
<feature type="transmembrane region" description="Helical" evidence="5">
    <location>
        <begin position="33"/>
        <end position="52"/>
    </location>
</feature>
<organism evidence="7 8">
    <name type="scientific">Anaerosolibacter carboniphilus</name>
    <dbReference type="NCBI Taxonomy" id="1417629"/>
    <lineage>
        <taxon>Bacteria</taxon>
        <taxon>Bacillati</taxon>
        <taxon>Bacillota</taxon>
        <taxon>Clostridia</taxon>
        <taxon>Peptostreptococcales</taxon>
        <taxon>Thermotaleaceae</taxon>
        <taxon>Anaerosolibacter</taxon>
    </lineage>
</organism>
<dbReference type="GO" id="GO:0004888">
    <property type="term" value="F:transmembrane signaling receptor activity"/>
    <property type="evidence" value="ECO:0007669"/>
    <property type="project" value="InterPro"/>
</dbReference>
<evidence type="ECO:0000256" key="5">
    <source>
        <dbReference type="SAM" id="Phobius"/>
    </source>
</evidence>
<dbReference type="AlphaFoldDB" id="A0A841KXG8"/>
<dbReference type="SUPFAM" id="SSF103190">
    <property type="entry name" value="Sensory domain-like"/>
    <property type="match status" value="1"/>
</dbReference>
<dbReference type="CDD" id="cd18773">
    <property type="entry name" value="PDC1_HK_sensor"/>
    <property type="match status" value="1"/>
</dbReference>
<dbReference type="SMART" id="SM00283">
    <property type="entry name" value="MA"/>
    <property type="match status" value="1"/>
</dbReference>
<dbReference type="InterPro" id="IPR004089">
    <property type="entry name" value="MCPsignal_dom"/>
</dbReference>
<dbReference type="EMBL" id="JACHEN010000033">
    <property type="protein sequence ID" value="MBB6218141.1"/>
    <property type="molecule type" value="Genomic_DNA"/>
</dbReference>
<proteinExistence type="inferred from homology"/>
<dbReference type="Gene3D" id="1.10.287.950">
    <property type="entry name" value="Methyl-accepting chemotaxis protein"/>
    <property type="match status" value="1"/>
</dbReference>
<comment type="caution">
    <text evidence="7">The sequence shown here is derived from an EMBL/GenBank/DDBJ whole genome shotgun (WGS) entry which is preliminary data.</text>
</comment>
<gene>
    <name evidence="7" type="ORF">HNQ80_004281</name>
</gene>